<dbReference type="Pfam" id="PF02646">
    <property type="entry name" value="RmuC"/>
    <property type="match status" value="1"/>
</dbReference>
<name>A0A5B7SNY6_9FLAO</name>
<evidence type="ECO:0000256" key="5">
    <source>
        <dbReference type="SAM" id="Coils"/>
    </source>
</evidence>
<evidence type="ECO:0000256" key="3">
    <source>
        <dbReference type="ARBA" id="ARBA00023054"/>
    </source>
</evidence>
<accession>A0A5B7SNY6</accession>
<evidence type="ECO:0000256" key="1">
    <source>
        <dbReference type="ARBA" id="ARBA00003416"/>
    </source>
</evidence>
<reference evidence="7 8" key="1">
    <citation type="submission" date="2019-05" db="EMBL/GenBank/DDBJ databases">
        <title>Genome sequencing of F202Z8.</title>
        <authorList>
            <person name="Kwon Y.M."/>
        </authorList>
    </citation>
    <scope>NUCLEOTIDE SEQUENCE [LARGE SCALE GENOMIC DNA]</scope>
    <source>
        <strain evidence="7 8">F202Z8</strain>
    </source>
</reference>
<keyword evidence="3 5" id="KW-0175">Coiled coil</keyword>
<feature type="coiled-coil region" evidence="5">
    <location>
        <begin position="48"/>
        <end position="187"/>
    </location>
</feature>
<keyword evidence="6" id="KW-0812">Transmembrane</keyword>
<keyword evidence="8" id="KW-1185">Reference proteome</keyword>
<evidence type="ECO:0000313" key="7">
    <source>
        <dbReference type="EMBL" id="QCX00345.1"/>
    </source>
</evidence>
<evidence type="ECO:0000313" key="8">
    <source>
        <dbReference type="Proteomes" id="UP000310017"/>
    </source>
</evidence>
<dbReference type="KEGG" id="asag:FGM00_09555"/>
<organism evidence="7 8">
    <name type="scientific">Aggregatimonas sangjinii</name>
    <dbReference type="NCBI Taxonomy" id="2583587"/>
    <lineage>
        <taxon>Bacteria</taxon>
        <taxon>Pseudomonadati</taxon>
        <taxon>Bacteroidota</taxon>
        <taxon>Flavobacteriia</taxon>
        <taxon>Flavobacteriales</taxon>
        <taxon>Flavobacteriaceae</taxon>
        <taxon>Aggregatimonas</taxon>
    </lineage>
</organism>
<dbReference type="RefSeq" id="WP_138852691.1">
    <property type="nucleotide sequence ID" value="NZ_CP040710.1"/>
</dbReference>
<dbReference type="PANTHER" id="PTHR30563:SF0">
    <property type="entry name" value="DNA RECOMBINATION PROTEIN RMUC"/>
    <property type="match status" value="1"/>
</dbReference>
<dbReference type="InterPro" id="IPR003798">
    <property type="entry name" value="DNA_recombination_RmuC"/>
</dbReference>
<evidence type="ECO:0000256" key="4">
    <source>
        <dbReference type="ARBA" id="ARBA00023172"/>
    </source>
</evidence>
<dbReference type="GO" id="GO:0006310">
    <property type="term" value="P:DNA recombination"/>
    <property type="evidence" value="ECO:0007669"/>
    <property type="project" value="UniProtKB-KW"/>
</dbReference>
<feature type="transmembrane region" description="Helical" evidence="6">
    <location>
        <begin position="6"/>
        <end position="25"/>
    </location>
</feature>
<comment type="function">
    <text evidence="1">Involved in DNA recombination.</text>
</comment>
<keyword evidence="4" id="KW-0233">DNA recombination</keyword>
<keyword evidence="6" id="KW-1133">Transmembrane helix</keyword>
<evidence type="ECO:0000256" key="6">
    <source>
        <dbReference type="SAM" id="Phobius"/>
    </source>
</evidence>
<protein>
    <submittedName>
        <fullName evidence="7">DNA recombination protein RmuC</fullName>
    </submittedName>
</protein>
<gene>
    <name evidence="7" type="primary">rmuC</name>
    <name evidence="7" type="ORF">FGM00_09555</name>
</gene>
<dbReference type="Proteomes" id="UP000310017">
    <property type="component" value="Chromosome"/>
</dbReference>
<dbReference type="EMBL" id="CP040710">
    <property type="protein sequence ID" value="QCX00345.1"/>
    <property type="molecule type" value="Genomic_DNA"/>
</dbReference>
<sequence length="455" mass="52248">MNAYLIYLIIGLVCLAIGYFLGNYIQNLKTKSSQSALEERELQLRGNLSVLETKLMDSEDYKSQLQREKEALGNQIVRYEADMENLQLKNREQKEEVEKLQEKFTKEFENLANKILEEKSLKFTERNEKNIKDILSPLNEKIQLFEKKVEESQKENISIHSALREQLLNLQTQNLKITQEAENLTKALKGDSKMQGNWGELVLERVLEKSGLEKDREYTVQQSFTLADGSRVLPDVIIHLPDGKKMVVDSKVSLTDYERYINAEDELKDKFLKDHINSLRRHVDQLSAKKYEDLYEMESPDFVLMFVPIEPAFAIAINNDNSLYNKAFEKNIVIVTPSTLLATLRTIDSMWNNEKQQRNAIEIARQAGALYDKFEGFVSDLTKVGKKMDDAKDEYKGAMNKLVEGRGNIVTSIEKLKKMGAKAKKSIPEPILKRAQDSDLLADEKGAAEEPRLNL</sequence>
<evidence type="ECO:0000256" key="2">
    <source>
        <dbReference type="ARBA" id="ARBA00009840"/>
    </source>
</evidence>
<dbReference type="OrthoDB" id="370725at2"/>
<comment type="similarity">
    <text evidence="2">Belongs to the RmuC family.</text>
</comment>
<dbReference type="PANTHER" id="PTHR30563">
    <property type="entry name" value="DNA RECOMBINATION PROTEIN RMUC"/>
    <property type="match status" value="1"/>
</dbReference>
<dbReference type="AlphaFoldDB" id="A0A5B7SNY6"/>
<keyword evidence="6" id="KW-0472">Membrane</keyword>
<proteinExistence type="inferred from homology"/>